<dbReference type="AlphaFoldDB" id="A0A8D6ZT81"/>
<evidence type="ECO:0000256" key="1">
    <source>
        <dbReference type="PROSITE-ProRule" id="PRU00047"/>
    </source>
</evidence>
<proteinExistence type="predicted"/>
<feature type="non-terminal residue" evidence="4">
    <location>
        <position position="225"/>
    </location>
</feature>
<sequence>MIKRISEIKHEPITWKAFIEKFNDKYFSDCIREQKELEFLDLIQGNLTVAKYDSKFTELSRFATHITDDEIRKAKKFERGLRPAIRSRISALKLQVYADVVERALIIERDLEEIQEIRDKKDKKFISKSKRGNESETSYKRVKMSRFEKEKPPPRTHSCAKCGLNHETSQCFRTTGACFACGKLDHQVRDCPLNKKKEPLPPKSTAHARVYAITEQDSRASKSVV</sequence>
<dbReference type="InterPro" id="IPR001878">
    <property type="entry name" value="Znf_CCHC"/>
</dbReference>
<accession>A0A8D6ZT81</accession>
<gene>
    <name evidence="4" type="ORF">GSMUA_238040.1</name>
</gene>
<evidence type="ECO:0000313" key="4">
    <source>
        <dbReference type="EMBL" id="CAG1835835.1"/>
    </source>
</evidence>
<keyword evidence="1" id="KW-0863">Zinc-finger</keyword>
<dbReference type="PANTHER" id="PTHR34482">
    <property type="entry name" value="DNA DAMAGE-INDUCIBLE PROTEIN 1-LIKE"/>
    <property type="match status" value="1"/>
</dbReference>
<dbReference type="Pfam" id="PF03732">
    <property type="entry name" value="Retrotrans_gag"/>
    <property type="match status" value="1"/>
</dbReference>
<reference evidence="4" key="1">
    <citation type="submission" date="2021-03" db="EMBL/GenBank/DDBJ databases">
        <authorList>
            <consortium name="Genoscope - CEA"/>
            <person name="William W."/>
        </authorList>
    </citation>
    <scope>NUCLEOTIDE SEQUENCE</scope>
    <source>
        <strain evidence="4">Doubled-haploid Pahang</strain>
    </source>
</reference>
<organism evidence="4">
    <name type="scientific">Musa acuminata subsp. malaccensis</name>
    <name type="common">Wild banana</name>
    <name type="synonym">Musa malaccensis</name>
    <dbReference type="NCBI Taxonomy" id="214687"/>
    <lineage>
        <taxon>Eukaryota</taxon>
        <taxon>Viridiplantae</taxon>
        <taxon>Streptophyta</taxon>
        <taxon>Embryophyta</taxon>
        <taxon>Tracheophyta</taxon>
        <taxon>Spermatophyta</taxon>
        <taxon>Magnoliopsida</taxon>
        <taxon>Liliopsida</taxon>
        <taxon>Zingiberales</taxon>
        <taxon>Musaceae</taxon>
        <taxon>Musa</taxon>
    </lineage>
</organism>
<dbReference type="PANTHER" id="PTHR34482:SF36">
    <property type="entry name" value="RETROTRANSPOSON GAG DOMAIN-CONTAINING PROTEIN"/>
    <property type="match status" value="1"/>
</dbReference>
<dbReference type="GO" id="GO:0008270">
    <property type="term" value="F:zinc ion binding"/>
    <property type="evidence" value="ECO:0007669"/>
    <property type="project" value="UniProtKB-KW"/>
</dbReference>
<dbReference type="EMBL" id="HG996474">
    <property type="protein sequence ID" value="CAG1835835.1"/>
    <property type="molecule type" value="Genomic_DNA"/>
</dbReference>
<dbReference type="PROSITE" id="PS50158">
    <property type="entry name" value="ZF_CCHC"/>
    <property type="match status" value="1"/>
</dbReference>
<dbReference type="GO" id="GO:0003676">
    <property type="term" value="F:nucleic acid binding"/>
    <property type="evidence" value="ECO:0007669"/>
    <property type="project" value="InterPro"/>
</dbReference>
<dbReference type="InterPro" id="IPR005162">
    <property type="entry name" value="Retrotrans_gag_dom"/>
</dbReference>
<keyword evidence="1" id="KW-0479">Metal-binding</keyword>
<evidence type="ECO:0000256" key="2">
    <source>
        <dbReference type="SAM" id="MobiDB-lite"/>
    </source>
</evidence>
<name>A0A8D6ZT81_MUSAM</name>
<feature type="domain" description="CCHC-type" evidence="3">
    <location>
        <begin position="178"/>
        <end position="192"/>
    </location>
</feature>
<dbReference type="Pfam" id="PF00098">
    <property type="entry name" value="zf-CCHC"/>
    <property type="match status" value="1"/>
</dbReference>
<feature type="region of interest" description="Disordered" evidence="2">
    <location>
        <begin position="128"/>
        <end position="157"/>
    </location>
</feature>
<evidence type="ECO:0000259" key="3">
    <source>
        <dbReference type="PROSITE" id="PS50158"/>
    </source>
</evidence>
<keyword evidence="1" id="KW-0862">Zinc</keyword>
<dbReference type="SUPFAM" id="SSF57756">
    <property type="entry name" value="Retrovirus zinc finger-like domains"/>
    <property type="match status" value="1"/>
</dbReference>
<feature type="compositionally biased region" description="Basic and acidic residues" evidence="2">
    <location>
        <begin position="128"/>
        <end position="153"/>
    </location>
</feature>
<dbReference type="InterPro" id="IPR036875">
    <property type="entry name" value="Znf_CCHC_sf"/>
</dbReference>
<protein>
    <submittedName>
        <fullName evidence="4">(wild Malaysian banana) hypothetical protein</fullName>
    </submittedName>
</protein>
<dbReference type="Gene3D" id="4.10.60.10">
    <property type="entry name" value="Zinc finger, CCHC-type"/>
    <property type="match status" value="1"/>
</dbReference>